<feature type="domain" description="GCVT N-terminal" evidence="9">
    <location>
        <begin position="13"/>
        <end position="269"/>
    </location>
</feature>
<dbReference type="GO" id="GO:0032259">
    <property type="term" value="P:methylation"/>
    <property type="evidence" value="ECO:0007669"/>
    <property type="project" value="UniProtKB-KW"/>
</dbReference>
<gene>
    <name evidence="7" type="primary">gcvT</name>
    <name evidence="11" type="ORF">SAMN05660874_00253</name>
</gene>
<evidence type="ECO:0000313" key="12">
    <source>
        <dbReference type="Proteomes" id="UP000198852"/>
    </source>
</evidence>
<evidence type="ECO:0000259" key="9">
    <source>
        <dbReference type="Pfam" id="PF01571"/>
    </source>
</evidence>
<evidence type="ECO:0000259" key="10">
    <source>
        <dbReference type="Pfam" id="PF08669"/>
    </source>
</evidence>
<feature type="domain" description="Aminomethyltransferase C-terminal" evidence="10">
    <location>
        <begin position="289"/>
        <end position="367"/>
    </location>
</feature>
<evidence type="ECO:0000256" key="2">
    <source>
        <dbReference type="ARBA" id="ARBA00012616"/>
    </source>
</evidence>
<comment type="similarity">
    <text evidence="1 7">Belongs to the GcvT family.</text>
</comment>
<evidence type="ECO:0000256" key="8">
    <source>
        <dbReference type="PIRSR" id="PIRSR006487-1"/>
    </source>
</evidence>
<evidence type="ECO:0000256" key="6">
    <source>
        <dbReference type="ARBA" id="ARBA00047665"/>
    </source>
</evidence>
<dbReference type="FunFam" id="2.40.30.110:FF:000003">
    <property type="entry name" value="Aminomethyltransferase"/>
    <property type="match status" value="1"/>
</dbReference>
<dbReference type="Gene3D" id="3.30.1360.120">
    <property type="entry name" value="Probable tRNA modification gtpase trme, domain 1"/>
    <property type="match status" value="1"/>
</dbReference>
<dbReference type="STRING" id="95161.SAMN05660874_00253"/>
<dbReference type="Proteomes" id="UP000198852">
    <property type="component" value="Unassembled WGS sequence"/>
</dbReference>
<accession>A0A1I6NY02</accession>
<comment type="function">
    <text evidence="7">The glycine cleavage system catalyzes the degradation of glycine.</text>
</comment>
<dbReference type="EC" id="2.1.2.10" evidence="2 7"/>
<dbReference type="GO" id="GO:0008483">
    <property type="term" value="F:transaminase activity"/>
    <property type="evidence" value="ECO:0007669"/>
    <property type="project" value="UniProtKB-KW"/>
</dbReference>
<dbReference type="InterPro" id="IPR006223">
    <property type="entry name" value="GcvT"/>
</dbReference>
<dbReference type="EMBL" id="FOZX01000001">
    <property type="protein sequence ID" value="SFS32811.1"/>
    <property type="molecule type" value="Genomic_DNA"/>
</dbReference>
<dbReference type="GO" id="GO:0004047">
    <property type="term" value="F:aminomethyltransferase activity"/>
    <property type="evidence" value="ECO:0007669"/>
    <property type="project" value="UniProtKB-UniRule"/>
</dbReference>
<dbReference type="InterPro" id="IPR006222">
    <property type="entry name" value="GCVT_N"/>
</dbReference>
<reference evidence="12" key="1">
    <citation type="submission" date="2016-10" db="EMBL/GenBank/DDBJ databases">
        <authorList>
            <person name="Varghese N."/>
            <person name="Submissions S."/>
        </authorList>
    </citation>
    <scope>NUCLEOTIDE SEQUENCE [LARGE SCALE GENOMIC DNA]</scope>
    <source>
        <strain evidence="12">DSM 44771</strain>
    </source>
</reference>
<dbReference type="InterPro" id="IPR013977">
    <property type="entry name" value="GcvT_C"/>
</dbReference>
<dbReference type="Gene3D" id="2.40.30.110">
    <property type="entry name" value="Aminomethyltransferase beta-barrel domains"/>
    <property type="match status" value="1"/>
</dbReference>
<dbReference type="NCBIfam" id="TIGR00528">
    <property type="entry name" value="gcvT"/>
    <property type="match status" value="1"/>
</dbReference>
<dbReference type="PANTHER" id="PTHR43757:SF2">
    <property type="entry name" value="AMINOMETHYLTRANSFERASE, MITOCHONDRIAL"/>
    <property type="match status" value="1"/>
</dbReference>
<dbReference type="GO" id="GO:0005829">
    <property type="term" value="C:cytosol"/>
    <property type="evidence" value="ECO:0007669"/>
    <property type="project" value="TreeGrafter"/>
</dbReference>
<dbReference type="PANTHER" id="PTHR43757">
    <property type="entry name" value="AMINOMETHYLTRANSFERASE"/>
    <property type="match status" value="1"/>
</dbReference>
<name>A0A1I6NY02_9PSEU</name>
<keyword evidence="4 7" id="KW-0808">Transferase</keyword>
<dbReference type="HAMAP" id="MF_00259">
    <property type="entry name" value="GcvT"/>
    <property type="match status" value="1"/>
</dbReference>
<keyword evidence="3 7" id="KW-0032">Aminotransferase</keyword>
<dbReference type="InterPro" id="IPR029043">
    <property type="entry name" value="GcvT/YgfZ_C"/>
</dbReference>
<dbReference type="GO" id="GO:0005960">
    <property type="term" value="C:glycine cleavage complex"/>
    <property type="evidence" value="ECO:0007669"/>
    <property type="project" value="InterPro"/>
</dbReference>
<evidence type="ECO:0000313" key="11">
    <source>
        <dbReference type="EMBL" id="SFS32811.1"/>
    </source>
</evidence>
<evidence type="ECO:0000256" key="3">
    <source>
        <dbReference type="ARBA" id="ARBA00022576"/>
    </source>
</evidence>
<feature type="binding site" evidence="8">
    <location>
        <position position="202"/>
    </location>
    <ligand>
        <name>substrate</name>
    </ligand>
</feature>
<dbReference type="Gene3D" id="4.10.1250.10">
    <property type="entry name" value="Aminomethyltransferase fragment"/>
    <property type="match status" value="1"/>
</dbReference>
<comment type="catalytic activity">
    <reaction evidence="6 7">
        <text>N(6)-[(R)-S(8)-aminomethyldihydrolipoyl]-L-lysyl-[protein] + (6S)-5,6,7,8-tetrahydrofolate = N(6)-[(R)-dihydrolipoyl]-L-lysyl-[protein] + (6R)-5,10-methylene-5,6,7,8-tetrahydrofolate + NH4(+)</text>
        <dbReference type="Rhea" id="RHEA:16945"/>
        <dbReference type="Rhea" id="RHEA-COMP:10475"/>
        <dbReference type="Rhea" id="RHEA-COMP:10492"/>
        <dbReference type="ChEBI" id="CHEBI:15636"/>
        <dbReference type="ChEBI" id="CHEBI:28938"/>
        <dbReference type="ChEBI" id="CHEBI:57453"/>
        <dbReference type="ChEBI" id="CHEBI:83100"/>
        <dbReference type="ChEBI" id="CHEBI:83143"/>
        <dbReference type="EC" id="2.1.2.10"/>
    </reaction>
</comment>
<keyword evidence="11" id="KW-0489">Methyltransferase</keyword>
<dbReference type="GO" id="GO:0008168">
    <property type="term" value="F:methyltransferase activity"/>
    <property type="evidence" value="ECO:0007669"/>
    <property type="project" value="UniProtKB-KW"/>
</dbReference>
<comment type="subunit">
    <text evidence="7">The glycine cleavage system is composed of four proteins: P, T, L and H.</text>
</comment>
<dbReference type="SUPFAM" id="SSF103025">
    <property type="entry name" value="Folate-binding domain"/>
    <property type="match status" value="1"/>
</dbReference>
<sequence>MPSPGQMPRRTPLHAVHESLGATFTEFAGWQMPLRYSGDTAEHNAVRSSAGLFDLTHMGEILISGPQAAEALDYALVANASAITPGRARYTMICNETGGVLDDLIVYRLADQEFLVVANAANAAVVSAELAERVSGFDAKHADVSDDYALIAVQGPNAVAILAPLTDTDLSTVKYYAGYRATVAGKDVLLARTGYTGEDGFELFTAPGDAETVWQALAESGAAHDLQPAGLSCRDTLRLEAGMPLYGNELSAELTPYHANLGRVVKLDKDGDFVGRSALAAVAEKPTERTLVGLTTEQRRAPRHGYRVLDADGAEVGEVTSGAPSPTLGHPIGMAYVDREHSEPGTSLQVDIRGRNVAVQVVELPFYRRNA</sequence>
<evidence type="ECO:0000256" key="1">
    <source>
        <dbReference type="ARBA" id="ARBA00008609"/>
    </source>
</evidence>
<dbReference type="InterPro" id="IPR022903">
    <property type="entry name" value="GcvT_bac"/>
</dbReference>
<dbReference type="InterPro" id="IPR028896">
    <property type="entry name" value="GcvT/YgfZ/DmdA"/>
</dbReference>
<protein>
    <recommendedName>
        <fullName evidence="2 7">Aminomethyltransferase</fullName>
        <ecNumber evidence="2 7">2.1.2.10</ecNumber>
    </recommendedName>
    <alternativeName>
        <fullName evidence="5 7">Glycine cleavage system T protein</fullName>
    </alternativeName>
</protein>
<keyword evidence="12" id="KW-1185">Reference proteome</keyword>
<dbReference type="InterPro" id="IPR027266">
    <property type="entry name" value="TrmE/GcvT-like"/>
</dbReference>
<dbReference type="Pfam" id="PF08669">
    <property type="entry name" value="GCV_T_C"/>
    <property type="match status" value="1"/>
</dbReference>
<evidence type="ECO:0000256" key="7">
    <source>
        <dbReference type="HAMAP-Rule" id="MF_00259"/>
    </source>
</evidence>
<proteinExistence type="inferred from homology"/>
<dbReference type="Pfam" id="PF01571">
    <property type="entry name" value="GCV_T"/>
    <property type="match status" value="1"/>
</dbReference>
<evidence type="ECO:0000256" key="5">
    <source>
        <dbReference type="ARBA" id="ARBA00031395"/>
    </source>
</evidence>
<dbReference type="Gene3D" id="3.30.70.1400">
    <property type="entry name" value="Aminomethyltransferase beta-barrel domains"/>
    <property type="match status" value="1"/>
</dbReference>
<dbReference type="NCBIfam" id="NF001567">
    <property type="entry name" value="PRK00389.1"/>
    <property type="match status" value="1"/>
</dbReference>
<dbReference type="FunFam" id="4.10.1250.10:FF:000001">
    <property type="entry name" value="Aminomethyltransferase"/>
    <property type="match status" value="1"/>
</dbReference>
<dbReference type="GO" id="GO:0019464">
    <property type="term" value="P:glycine decarboxylation via glycine cleavage system"/>
    <property type="evidence" value="ECO:0007669"/>
    <property type="project" value="UniProtKB-UniRule"/>
</dbReference>
<dbReference type="FunFam" id="3.30.70.1400:FF:000001">
    <property type="entry name" value="Aminomethyltransferase"/>
    <property type="match status" value="1"/>
</dbReference>
<evidence type="ECO:0000256" key="4">
    <source>
        <dbReference type="ARBA" id="ARBA00022679"/>
    </source>
</evidence>
<dbReference type="PIRSF" id="PIRSF006487">
    <property type="entry name" value="GcvT"/>
    <property type="match status" value="1"/>
</dbReference>
<dbReference type="SUPFAM" id="SSF101790">
    <property type="entry name" value="Aminomethyltransferase beta-barrel domain"/>
    <property type="match status" value="1"/>
</dbReference>
<organism evidence="11 12">
    <name type="scientific">Saccharopolyspora flava</name>
    <dbReference type="NCBI Taxonomy" id="95161"/>
    <lineage>
        <taxon>Bacteria</taxon>
        <taxon>Bacillati</taxon>
        <taxon>Actinomycetota</taxon>
        <taxon>Actinomycetes</taxon>
        <taxon>Pseudonocardiales</taxon>
        <taxon>Pseudonocardiaceae</taxon>
        <taxon>Saccharopolyspora</taxon>
    </lineage>
</organism>
<dbReference type="AlphaFoldDB" id="A0A1I6NY02"/>